<sequence length="210" mass="24278">MSSFYAFSQLEYDATLPSIQKCSENISINDSVANINFPDNVRNIGLLNNKMKVEKIELIPSPENKQLYGVEADHYFYGSRAVFGYKMILYSNEYLPWFSNNEKVYTTTEAYTLIVNKNSVVLGILKTFDDFYMKEEEYLKSFFCDNYILVVKSFDNSYDVNIQGKDSEVSYTYAVVELTEKGKLIVLSEEKGKKIGEKCLSQYDEFKGKF</sequence>
<evidence type="ECO:0000313" key="1">
    <source>
        <dbReference type="EMBL" id="RFN59736.1"/>
    </source>
</evidence>
<gene>
    <name evidence="1" type="ORF">DZ858_06695</name>
</gene>
<reference evidence="1 2" key="1">
    <citation type="journal article" date="2007" name="Int. J. Syst. Evol. Microbiol.">
        <title>Marixanthomonas ophiurae gen. nov., sp. nov., a marine bacterium of the family Flavobacteriaceae isolated from a deep-sea brittle star.</title>
        <authorList>
            <person name="Romanenko L.A."/>
            <person name="Uchino M."/>
            <person name="Frolova G.M."/>
            <person name="Mikhailov V.V."/>
        </authorList>
    </citation>
    <scope>NUCLEOTIDE SEQUENCE [LARGE SCALE GENOMIC DNA]</scope>
    <source>
        <strain evidence="1 2">KMM 3046</strain>
    </source>
</reference>
<proteinExistence type="predicted"/>
<organism evidence="1 2">
    <name type="scientific">Marixanthomonas ophiurae</name>
    <dbReference type="NCBI Taxonomy" id="387659"/>
    <lineage>
        <taxon>Bacteria</taxon>
        <taxon>Pseudomonadati</taxon>
        <taxon>Bacteroidota</taxon>
        <taxon>Flavobacteriia</taxon>
        <taxon>Flavobacteriales</taxon>
        <taxon>Flavobacteriaceae</taxon>
        <taxon>Marixanthomonas</taxon>
    </lineage>
</organism>
<comment type="caution">
    <text evidence="1">The sequence shown here is derived from an EMBL/GenBank/DDBJ whole genome shotgun (WGS) entry which is preliminary data.</text>
</comment>
<dbReference type="AlphaFoldDB" id="A0A3E1QCA8"/>
<dbReference type="EMBL" id="QVID01000001">
    <property type="protein sequence ID" value="RFN59736.1"/>
    <property type="molecule type" value="Genomic_DNA"/>
</dbReference>
<accession>A0A3E1QCA8</accession>
<dbReference type="RefSeq" id="WP_117158797.1">
    <property type="nucleotide sequence ID" value="NZ_QVID01000001.1"/>
</dbReference>
<evidence type="ECO:0000313" key="2">
    <source>
        <dbReference type="Proteomes" id="UP000261082"/>
    </source>
</evidence>
<dbReference type="Proteomes" id="UP000261082">
    <property type="component" value="Unassembled WGS sequence"/>
</dbReference>
<protein>
    <submittedName>
        <fullName evidence="1">Uncharacterized protein</fullName>
    </submittedName>
</protein>
<keyword evidence="2" id="KW-1185">Reference proteome</keyword>
<name>A0A3E1QCA8_9FLAO</name>